<evidence type="ECO:0000313" key="2">
    <source>
        <dbReference type="Proteomes" id="UP000077342"/>
    </source>
</evidence>
<comment type="caution">
    <text evidence="1">The sequence shown here is derived from an EMBL/GenBank/DDBJ whole genome shotgun (WGS) entry which is preliminary data.</text>
</comment>
<proteinExistence type="predicted"/>
<organism evidence="1 2">
    <name type="scientific">Mycobacterium ostraviense</name>
    <dbReference type="NCBI Taxonomy" id="2738409"/>
    <lineage>
        <taxon>Bacteria</taxon>
        <taxon>Bacillati</taxon>
        <taxon>Actinomycetota</taxon>
        <taxon>Actinomycetes</taxon>
        <taxon>Mycobacteriales</taxon>
        <taxon>Mycobacteriaceae</taxon>
        <taxon>Mycobacterium</taxon>
    </lineage>
</organism>
<evidence type="ECO:0000313" key="1">
    <source>
        <dbReference type="EMBL" id="KZS59205.1"/>
    </source>
</evidence>
<protein>
    <submittedName>
        <fullName evidence="1">Uncharacterized protein</fullName>
    </submittedName>
</protein>
<dbReference type="Proteomes" id="UP000077342">
    <property type="component" value="Unassembled WGS sequence"/>
</dbReference>
<dbReference type="AlphaFoldDB" id="A0A163XBP2"/>
<gene>
    <name evidence="1" type="ORF">A4G28_02830</name>
</gene>
<reference evidence="2" key="1">
    <citation type="submission" date="2016-04" db="EMBL/GenBank/DDBJ databases">
        <authorList>
            <person name="Strapagiel D."/>
            <person name="Borowka P."/>
            <person name="Marciniak B."/>
            <person name="Bakula Z."/>
            <person name="Van Ingen J."/>
            <person name="Safianowska A."/>
            <person name="Dziadek J."/>
            <person name="Jagielski T."/>
        </authorList>
    </citation>
    <scope>NUCLEOTIDE SEQUENCE [LARGE SCALE GENOMIC DNA]</scope>
    <source>
        <strain evidence="2">1010001458</strain>
    </source>
</reference>
<name>A0A163XBP2_9MYCO</name>
<accession>A0A163XBP2</accession>
<sequence>MPVRSDPVRRFIYSRRGISAERSDLVLVGGAVDLHGRTDEAGEGAREAVARVSPQTRVIVDRKGRHRLDDSIHRHAAVESATNLMGCDDQAWRVCEGGDAMTIK</sequence>
<keyword evidence="2" id="KW-1185">Reference proteome</keyword>
<dbReference type="EMBL" id="LWCI01000141">
    <property type="protein sequence ID" value="KZS59205.1"/>
    <property type="molecule type" value="Genomic_DNA"/>
</dbReference>